<evidence type="ECO:0000313" key="2">
    <source>
        <dbReference type="EMBL" id="XDV57475.1"/>
    </source>
</evidence>
<accession>A0AB39XJV8</accession>
<gene>
    <name evidence="2" type="ORF">AB8Z38_33870</name>
</gene>
<evidence type="ECO:0000256" key="1">
    <source>
        <dbReference type="SAM" id="SignalP"/>
    </source>
</evidence>
<keyword evidence="1" id="KW-0732">Signal</keyword>
<protein>
    <submittedName>
        <fullName evidence="2">Uncharacterized protein</fullName>
    </submittedName>
</protein>
<dbReference type="AlphaFoldDB" id="A0AB39XJV8"/>
<proteinExistence type="predicted"/>
<dbReference type="EMBL" id="CP165734">
    <property type="protein sequence ID" value="XDV57475.1"/>
    <property type="molecule type" value="Genomic_DNA"/>
</dbReference>
<dbReference type="RefSeq" id="WP_369721899.1">
    <property type="nucleotide sequence ID" value="NZ_CP165734.1"/>
</dbReference>
<reference evidence="2" key="1">
    <citation type="submission" date="2024-08" db="EMBL/GenBank/DDBJ databases">
        <authorList>
            <person name="Chaddad Z."/>
            <person name="Lamrabet M."/>
            <person name="Bouhnik O."/>
            <person name="Alami S."/>
            <person name="Wipf D."/>
            <person name="Courty P.E."/>
            <person name="Missbah El Idrissi M."/>
        </authorList>
    </citation>
    <scope>NUCLEOTIDE SEQUENCE</scope>
    <source>
        <strain evidence="2">LLZ17</strain>
    </source>
</reference>
<sequence>MTVFKILTAAALISMATIPSAYAAWSFADQEPAAFASMYPNRDVLNGGALTSAGRMGLERAGGAAPVFAGGNIYVRPRHR</sequence>
<feature type="signal peptide" evidence="1">
    <location>
        <begin position="1"/>
        <end position="23"/>
    </location>
</feature>
<name>A0AB39XJV8_9BRAD</name>
<organism evidence="2">
    <name type="scientific">Bradyrhizobium sp. LLZ17</name>
    <dbReference type="NCBI Taxonomy" id="3239388"/>
    <lineage>
        <taxon>Bacteria</taxon>
        <taxon>Pseudomonadati</taxon>
        <taxon>Pseudomonadota</taxon>
        <taxon>Alphaproteobacteria</taxon>
        <taxon>Hyphomicrobiales</taxon>
        <taxon>Nitrobacteraceae</taxon>
        <taxon>Bradyrhizobium</taxon>
    </lineage>
</organism>
<feature type="chain" id="PRO_5044239200" evidence="1">
    <location>
        <begin position="24"/>
        <end position="80"/>
    </location>
</feature>